<feature type="binding site" evidence="14">
    <location>
        <begin position="200"/>
        <end position="206"/>
    </location>
    <ligand>
        <name>S-adenosyl-L-methionine</name>
        <dbReference type="ChEBI" id="CHEBI:59789"/>
    </ligand>
</feature>
<evidence type="ECO:0000256" key="12">
    <source>
        <dbReference type="ARBA" id="ARBA00050027"/>
    </source>
</evidence>
<keyword evidence="2" id="KW-0698">rRNA processing</keyword>
<dbReference type="FunFam" id="3.40.50.150:FF:000055">
    <property type="entry name" value="5-methylcytosine rRNA methyltransferase NSUN4"/>
    <property type="match status" value="1"/>
</dbReference>
<evidence type="ECO:0000256" key="4">
    <source>
        <dbReference type="ARBA" id="ARBA00022679"/>
    </source>
</evidence>
<reference evidence="16 17" key="1">
    <citation type="submission" date="2019-01" db="EMBL/GenBank/DDBJ databases">
        <title>Draft Genome and Complete Hox-Cluster Characterization of the Sterlet Sturgeon (Acipenser ruthenus).</title>
        <authorList>
            <person name="Wei Q."/>
        </authorList>
    </citation>
    <scope>NUCLEOTIDE SEQUENCE [LARGE SCALE GENOMIC DNA]</scope>
    <source>
        <strain evidence="16">WHYD16114868_AA</strain>
        <tissue evidence="16">Blood</tissue>
    </source>
</reference>
<evidence type="ECO:0000256" key="8">
    <source>
        <dbReference type="ARBA" id="ARBA00023128"/>
    </source>
</evidence>
<protein>
    <recommendedName>
        <fullName evidence="12">5-cytosine rRNA methyltransferase NSUN4</fullName>
    </recommendedName>
    <alternativeName>
        <fullName evidence="13">5-cytosine tRNA methyltransferase NSUN4</fullName>
    </alternativeName>
    <alternativeName>
        <fullName evidence="9">NOL1/NOP2/Sun domain family member 4</fullName>
    </alternativeName>
</protein>
<keyword evidence="5 14" id="KW-0949">S-adenosyl-L-methionine</keyword>
<feature type="active site" description="Nucleophile" evidence="14">
    <location>
        <position position="420"/>
    </location>
</feature>
<dbReference type="InterPro" id="IPR023267">
    <property type="entry name" value="RCMT"/>
</dbReference>
<evidence type="ECO:0000256" key="9">
    <source>
        <dbReference type="ARBA" id="ARBA00042050"/>
    </source>
</evidence>
<evidence type="ECO:0000259" key="15">
    <source>
        <dbReference type="PROSITE" id="PS51686"/>
    </source>
</evidence>
<evidence type="ECO:0000256" key="13">
    <source>
        <dbReference type="ARBA" id="ARBA00050049"/>
    </source>
</evidence>
<dbReference type="Pfam" id="PF01189">
    <property type="entry name" value="Methyltr_RsmB-F"/>
    <property type="match status" value="2"/>
</dbReference>
<evidence type="ECO:0000256" key="2">
    <source>
        <dbReference type="ARBA" id="ARBA00022552"/>
    </source>
</evidence>
<dbReference type="InterPro" id="IPR001678">
    <property type="entry name" value="MeTrfase_RsmB-F_NOP2_dom"/>
</dbReference>
<dbReference type="InterPro" id="IPR049560">
    <property type="entry name" value="MeTrfase_RsmB-F_NOP2_cat"/>
</dbReference>
<accession>A0A444U3X4</accession>
<dbReference type="PROSITE" id="PS51686">
    <property type="entry name" value="SAM_MT_RSMB_NOP"/>
    <property type="match status" value="2"/>
</dbReference>
<feature type="binding site" evidence="14">
    <location>
        <position position="274"/>
    </location>
    <ligand>
        <name>S-adenosyl-L-methionine</name>
        <dbReference type="ChEBI" id="CHEBI:59789"/>
    </ligand>
</feature>
<sequence>MCSIQAEEEEEEEEDMVAATHPRITSTKLALQNFDVNYGTQFGERWPSIRISLLSEQKYGALINNFSSAQELMKGLELQGARDFVYEARARTWSPGSVGGKPRGGEELVWSSSLAAGQSGSEVPLSSQVGEGMEMAAATEPPSLSPNIKCFTFPKGDVTGFSPARLDGSGLLGYYLLDAASVLPVLALDVQPGHTVLDLCAAPGGKTLALIQTQACWRLAANDSSVSRTGRLRRILQSYIPREHSTEDRVRITSFDGRRWGELESNTFDRVLVDVPCTTDRHSLLEEENNIFTRSRSKERQTLPLLQSQLLLAGIKAALPGGVVLYSTCTLSQLQNECVVERAVQVAHEELGVTVHIEDLSVLVDVPCTTDRHSLLEEENNIFTRSRSKERQTLPLLQSQLLLAGIKAALPGGVVLYSTCTLSQLQNECVVERAVQVAHEELGVTVHIEDLSPLTQLFRDTFNFAQGMRLGELVLPHLTSNFGPTYFCKLRRVN</sequence>
<evidence type="ECO:0000256" key="3">
    <source>
        <dbReference type="ARBA" id="ARBA00022603"/>
    </source>
</evidence>
<dbReference type="GO" id="GO:0003723">
    <property type="term" value="F:RNA binding"/>
    <property type="evidence" value="ECO:0007669"/>
    <property type="project" value="UniProtKB-UniRule"/>
</dbReference>
<dbReference type="Gene3D" id="3.40.50.150">
    <property type="entry name" value="Vaccinia Virus protein VP39"/>
    <property type="match status" value="2"/>
</dbReference>
<comment type="caution">
    <text evidence="14">Lacks conserved residue(s) required for the propagation of feature annotation.</text>
</comment>
<comment type="similarity">
    <text evidence="14">Belongs to the class I-like SAM-binding methyltransferase superfamily. RsmB/NOP family.</text>
</comment>
<dbReference type="PANTHER" id="PTHR22808">
    <property type="entry name" value="NCL1 YEAST -RELATED NOL1/NOP2/FMU SUN DOMAIN-CONTAINING"/>
    <property type="match status" value="1"/>
</dbReference>
<evidence type="ECO:0000256" key="11">
    <source>
        <dbReference type="ARBA" id="ARBA00049906"/>
    </source>
</evidence>
<organism evidence="16 17">
    <name type="scientific">Acipenser ruthenus</name>
    <name type="common">Sterlet sturgeon</name>
    <dbReference type="NCBI Taxonomy" id="7906"/>
    <lineage>
        <taxon>Eukaryota</taxon>
        <taxon>Metazoa</taxon>
        <taxon>Chordata</taxon>
        <taxon>Craniata</taxon>
        <taxon>Vertebrata</taxon>
        <taxon>Euteleostomi</taxon>
        <taxon>Actinopterygii</taxon>
        <taxon>Chondrostei</taxon>
        <taxon>Acipenseriformes</taxon>
        <taxon>Acipenseridae</taxon>
        <taxon>Acipenser</taxon>
    </lineage>
</organism>
<dbReference type="PANTHER" id="PTHR22808:SF3">
    <property type="entry name" value="5-METHYLCYTOSINE RRNA METHYLTRANSFERASE NSUN4"/>
    <property type="match status" value="1"/>
</dbReference>
<keyword evidence="7" id="KW-0809">Transit peptide</keyword>
<comment type="subcellular location">
    <subcellularLocation>
        <location evidence="1">Mitochondrion</location>
    </subcellularLocation>
</comment>
<comment type="caution">
    <text evidence="16">The sequence shown here is derived from an EMBL/GenBank/DDBJ whole genome shotgun (WGS) entry which is preliminary data.</text>
</comment>
<comment type="catalytic activity">
    <reaction evidence="11">
        <text>a cytidine in mRNA + S-adenosyl-L-methionine = a 5-methylcytidine in mRNA + S-adenosyl-L-homocysteine + H(+)</text>
        <dbReference type="Rhea" id="RHEA:61464"/>
        <dbReference type="Rhea" id="RHEA-COMP:15145"/>
        <dbReference type="Rhea" id="RHEA-COMP:15826"/>
        <dbReference type="ChEBI" id="CHEBI:15378"/>
        <dbReference type="ChEBI" id="CHEBI:57856"/>
        <dbReference type="ChEBI" id="CHEBI:59789"/>
        <dbReference type="ChEBI" id="CHEBI:74483"/>
        <dbReference type="ChEBI" id="CHEBI:82748"/>
    </reaction>
</comment>
<dbReference type="PRINTS" id="PR02008">
    <property type="entry name" value="RCMTFAMILY"/>
</dbReference>
<feature type="binding site" evidence="14">
    <location>
        <position position="223"/>
    </location>
    <ligand>
        <name>S-adenosyl-L-methionine</name>
        <dbReference type="ChEBI" id="CHEBI:59789"/>
    </ligand>
</feature>
<dbReference type="Gene3D" id="6.20.240.40">
    <property type="match status" value="1"/>
</dbReference>
<evidence type="ECO:0000256" key="5">
    <source>
        <dbReference type="ARBA" id="ARBA00022691"/>
    </source>
</evidence>
<keyword evidence="6 14" id="KW-0694">RNA-binding</keyword>
<feature type="binding site" evidence="14">
    <location>
        <position position="256"/>
    </location>
    <ligand>
        <name>S-adenosyl-L-methionine</name>
        <dbReference type="ChEBI" id="CHEBI:59789"/>
    </ligand>
</feature>
<keyword evidence="3 14" id="KW-0489">Methyltransferase</keyword>
<dbReference type="AlphaFoldDB" id="A0A444U3X4"/>
<proteinExistence type="inferred from homology"/>
<feature type="domain" description="SAM-dependent MTase RsmB/NOP-type" evidence="15">
    <location>
        <begin position="99"/>
        <end position="404"/>
    </location>
</feature>
<evidence type="ECO:0000256" key="7">
    <source>
        <dbReference type="ARBA" id="ARBA00022946"/>
    </source>
</evidence>
<keyword evidence="8" id="KW-0496">Mitochondrion</keyword>
<dbReference type="GO" id="GO:0005762">
    <property type="term" value="C:mitochondrial large ribosomal subunit"/>
    <property type="evidence" value="ECO:0007669"/>
    <property type="project" value="TreeGrafter"/>
</dbReference>
<evidence type="ECO:0000313" key="17">
    <source>
        <dbReference type="Proteomes" id="UP000289886"/>
    </source>
</evidence>
<gene>
    <name evidence="16" type="ORF">EOD39_2135</name>
</gene>
<evidence type="ECO:0000256" key="14">
    <source>
        <dbReference type="PROSITE-ProRule" id="PRU01023"/>
    </source>
</evidence>
<dbReference type="GO" id="GO:0008173">
    <property type="term" value="F:RNA methyltransferase activity"/>
    <property type="evidence" value="ECO:0007669"/>
    <property type="project" value="InterPro"/>
</dbReference>
<evidence type="ECO:0000256" key="10">
    <source>
        <dbReference type="ARBA" id="ARBA00049302"/>
    </source>
</evidence>
<keyword evidence="4 14" id="KW-0808">Transferase</keyword>
<feature type="active site" description="Nucleophile" evidence="14">
    <location>
        <position position="329"/>
    </location>
</feature>
<keyword evidence="17" id="KW-1185">Reference proteome</keyword>
<feature type="domain" description="SAM-dependent MTase RsmB/NOP-type" evidence="15">
    <location>
        <begin position="400"/>
        <end position="493"/>
    </location>
</feature>
<dbReference type="SUPFAM" id="SSF53335">
    <property type="entry name" value="S-adenosyl-L-methionine-dependent methyltransferases"/>
    <property type="match status" value="2"/>
</dbReference>
<comment type="catalytic activity">
    <reaction evidence="10">
        <text>a cytidine in rRNA + S-adenosyl-L-methionine = a 5-methylcytidine in rRNA + S-adenosyl-L-homocysteine + H(+)</text>
        <dbReference type="Rhea" id="RHEA:61484"/>
        <dbReference type="Rhea" id="RHEA-COMP:15836"/>
        <dbReference type="Rhea" id="RHEA-COMP:15837"/>
        <dbReference type="ChEBI" id="CHEBI:15378"/>
        <dbReference type="ChEBI" id="CHEBI:57856"/>
        <dbReference type="ChEBI" id="CHEBI:59789"/>
        <dbReference type="ChEBI" id="CHEBI:74483"/>
        <dbReference type="ChEBI" id="CHEBI:82748"/>
    </reaction>
</comment>
<dbReference type="InterPro" id="IPR029063">
    <property type="entry name" value="SAM-dependent_MTases_sf"/>
</dbReference>
<dbReference type="Proteomes" id="UP000289886">
    <property type="component" value="Unassembled WGS sequence"/>
</dbReference>
<evidence type="ECO:0000313" key="16">
    <source>
        <dbReference type="EMBL" id="RXM29850.1"/>
    </source>
</evidence>
<dbReference type="GO" id="GO:0031167">
    <property type="term" value="P:rRNA methylation"/>
    <property type="evidence" value="ECO:0007669"/>
    <property type="project" value="TreeGrafter"/>
</dbReference>
<dbReference type="CDD" id="cd02440">
    <property type="entry name" value="AdoMet_MTases"/>
    <property type="match status" value="1"/>
</dbReference>
<evidence type="ECO:0000256" key="1">
    <source>
        <dbReference type="ARBA" id="ARBA00004173"/>
    </source>
</evidence>
<evidence type="ECO:0000256" key="6">
    <source>
        <dbReference type="ARBA" id="ARBA00022884"/>
    </source>
</evidence>
<dbReference type="EMBL" id="SCEB01215392">
    <property type="protein sequence ID" value="RXM29850.1"/>
    <property type="molecule type" value="Genomic_DNA"/>
</dbReference>
<name>A0A444U3X4_ACIRT</name>